<feature type="compositionally biased region" description="Basic and acidic residues" evidence="1">
    <location>
        <begin position="301"/>
        <end position="317"/>
    </location>
</feature>
<feature type="compositionally biased region" description="Polar residues" evidence="1">
    <location>
        <begin position="330"/>
        <end position="342"/>
    </location>
</feature>
<reference evidence="2" key="1">
    <citation type="journal article" date="2015" name="PLoS ONE">
        <title>Comprehensive Evaluation of Toxoplasma gondii VEG and Neospora caninum LIV Genomes with Tachyzoite Stage Transcriptome and Proteome Defines Novel Transcript Features.</title>
        <authorList>
            <person name="Ramaprasad A."/>
            <person name="Mourier T."/>
            <person name="Naeem R."/>
            <person name="Malas T.B."/>
            <person name="Moussa E."/>
            <person name="Panigrahi A."/>
            <person name="Vermont S.J."/>
            <person name="Otto T.D."/>
            <person name="Wastling J."/>
            <person name="Pain A."/>
        </authorList>
    </citation>
    <scope>NUCLEOTIDE SEQUENCE</scope>
    <source>
        <strain evidence="2">Liverpool</strain>
    </source>
</reference>
<feature type="compositionally biased region" description="Polar residues" evidence="1">
    <location>
        <begin position="150"/>
        <end position="163"/>
    </location>
</feature>
<feature type="region of interest" description="Disordered" evidence="1">
    <location>
        <begin position="139"/>
        <end position="168"/>
    </location>
</feature>
<protein>
    <submittedName>
        <fullName evidence="2">Uncharacterized protein</fullName>
    </submittedName>
</protein>
<dbReference type="AlphaFoldDB" id="A0A0F7U4X1"/>
<proteinExistence type="predicted"/>
<name>A0A0F7U4X1_NEOCL</name>
<organism evidence="2">
    <name type="scientific">Neospora caninum (strain Liverpool)</name>
    <dbReference type="NCBI Taxonomy" id="572307"/>
    <lineage>
        <taxon>Eukaryota</taxon>
        <taxon>Sar</taxon>
        <taxon>Alveolata</taxon>
        <taxon>Apicomplexa</taxon>
        <taxon>Conoidasida</taxon>
        <taxon>Coccidia</taxon>
        <taxon>Eucoccidiorida</taxon>
        <taxon>Eimeriorina</taxon>
        <taxon>Sarcocystidae</taxon>
        <taxon>Neospora</taxon>
    </lineage>
</organism>
<evidence type="ECO:0000313" key="2">
    <source>
        <dbReference type="EMBL" id="CEL64844.1"/>
    </source>
</evidence>
<gene>
    <name evidence="2" type="ORF">BN1204_007170</name>
</gene>
<evidence type="ECO:0000256" key="1">
    <source>
        <dbReference type="SAM" id="MobiDB-lite"/>
    </source>
</evidence>
<accession>A0A0F7U4X1</accession>
<dbReference type="EMBL" id="LN714477">
    <property type="protein sequence ID" value="CEL64844.1"/>
    <property type="molecule type" value="Genomic_DNA"/>
</dbReference>
<sequence length="354" mass="39014">MHPWRYEQVDFWHVAEAYLFDRHRQLHASTALVCHRSFSGTNARCINAFSTMFSSSKSRGILRFSQRRPIPCPGRRGLLTLRLPGLSVALVLLPFLPFFSRVSVPNLPRDDPPRSGTAALFPGVSFGLFSSIGGVSAEPKGQGVPAARTSRGTSPNASAQPSTDPWMPSLDLAIPESHDTRKTVYDVLADVENTPSDNLFFAIARDVVNTYQLTKPFLDEFLRLQQQQRAKQKAKNSVTDALEDAGAGAIAANAIANPNPPFSFPSPWGNETDNEDTLKVKKKRREERETKKHQERRKSVKERSDDASVGDGSERPSNKLKLFGHAGSSRLLTATAEDTASSIAKRGNKEQTSK</sequence>
<feature type="region of interest" description="Disordered" evidence="1">
    <location>
        <begin position="254"/>
        <end position="354"/>
    </location>
</feature>